<evidence type="ECO:0000256" key="3">
    <source>
        <dbReference type="ARBA" id="ARBA00022833"/>
    </source>
</evidence>
<sequence length="1272" mass="141384">MGRTPTWKSQHAHRKVRKRESPVQGLIERCRLRGADLDRRLWRCNFQKFQYRSELVDRGGVDVGCYDSSCTHVIVSGRIFDEPICVAARNDGKILVTELWIDDSLGFGMLADSTKVLYRPVRDLNGIPGSESLHICLTGYQRQERDDIMRMVSLMGGRFSKPLIANQVTHLICYKFEGEKYELARKVNIKLVNHRWLEDCLNAWEILPIDSYNKSGWELEMLEAEAMDSEEEAEDAGRKGAEQRSIAESHSLLGEMPVTVSSGSLVDARNLVLKKNILNAKPSDFSVNNQLISAPHKENCSGKAADICDVKSNVLEVNPSFPEQPPSNHVMGIINSKQPNTPELVHLSMKWNGLTSNVRNGLVGMTSCEEDLKLGSPYHSRRTADKVVLPNEQFNNMPTPHKGKPKKGNKGDANISSAESKDEAAKKCAYDNFYSSMDSSMAGLHKSHVEGQTNGLLKKRKLLVSKTSSKSTMSDEDSRTSDLLDAPKSINPAELDFLKPHQRELENTLAHNETSTSICHMIEDNDAFHQSDRISVSSTCLKSPELAQYDSGTCIIRSPSTSMRPRQIESMNVPHHEIDHGPTHTDDFEGTLFLQPGENQHVSLSKSSSITCKRKFLKHWQSASVANTSSNSSSISDKKDKLLSVPSKPALDGTVCTTDEPLSGVGTIYGITSPKATILSDCPLNNKTGQAEDRSTEKDPNFLRSPLTGDSGNANEVPISLRVLEAPLKSMRKSEADVKSPNFGGVSMEGKTDIHNKVPEQPERPGEYQEVFPSQLKDAKVKGSVSTEIPGSRKKGNTTDFSHGNRKVLVSRNMGCKPKPSRENCKTKSSSDSLSGIKSNKMFIKSGNGIVELGDADGRNEKVEKEGSPMKEKGKLEQSFPPGSNSNVITLDTNHLDPEKENELKDRCNFFVKEDDDYDRKLKKICKSNLNAKSSSGDSSLPKPSCLNAVIAKTMWFILSGHQTQRKEFKKIINRLRGRICKDSHSWAYEATHFIVPDYVRRTQKFFAAAAAGRWILKSDYLTASGEAGAFLNEEPFEWHKKGLTEDGAISLEAPRKWRTLRERTGHGAFYGMRIIIYGECIAPPLDTLKRAVKAGDGTILATSPPYTKFLKSSVDFAIVNASMPIADIWVQEFLRHEIPCVLSDYLVEYVCKPGYSLEKHVLYKTHQWAEKSSVNLLSRSEEVVSDEMSSDEGLGDIKCVVCGSPDWGEVMLICGDEARRRGCGVGTHIDCCDPPLLKVPEDDWFCSSCSRNIGQKKTQPKTNKVKRKKNN</sequence>
<dbReference type="InterPro" id="IPR001965">
    <property type="entry name" value="Znf_PHD"/>
</dbReference>
<evidence type="ECO:0000259" key="5">
    <source>
        <dbReference type="PROSITE" id="PS50172"/>
    </source>
</evidence>
<dbReference type="Pfam" id="PF00533">
    <property type="entry name" value="BRCT"/>
    <property type="match status" value="1"/>
</dbReference>
<feature type="region of interest" description="Disordered" evidence="4">
    <location>
        <begin position="683"/>
        <end position="714"/>
    </location>
</feature>
<feature type="region of interest" description="Disordered" evidence="4">
    <location>
        <begin position="779"/>
        <end position="836"/>
    </location>
</feature>
<feature type="domain" description="BRCT" evidence="5">
    <location>
        <begin position="957"/>
        <end position="1039"/>
    </location>
</feature>
<gene>
    <name evidence="6" type="ORF">IEQ34_001563</name>
</gene>
<dbReference type="Pfam" id="PF12738">
    <property type="entry name" value="PTCB-BRCT"/>
    <property type="match status" value="1"/>
</dbReference>
<keyword evidence="2" id="KW-0863">Zinc-finger</keyword>
<evidence type="ECO:0000256" key="4">
    <source>
        <dbReference type="SAM" id="MobiDB-lite"/>
    </source>
</evidence>
<dbReference type="SMART" id="SM00292">
    <property type="entry name" value="BRCT"/>
    <property type="match status" value="3"/>
</dbReference>
<keyword evidence="3" id="KW-0862">Zinc</keyword>
<dbReference type="EMBL" id="JAGFBR010000002">
    <property type="protein sequence ID" value="KAH0470005.1"/>
    <property type="molecule type" value="Genomic_DNA"/>
</dbReference>
<feature type="compositionally biased region" description="Basic and acidic residues" evidence="4">
    <location>
        <begin position="690"/>
        <end position="701"/>
    </location>
</feature>
<organism evidence="6 7">
    <name type="scientific">Dendrobium chrysotoxum</name>
    <name type="common">Orchid</name>
    <dbReference type="NCBI Taxonomy" id="161865"/>
    <lineage>
        <taxon>Eukaryota</taxon>
        <taxon>Viridiplantae</taxon>
        <taxon>Streptophyta</taxon>
        <taxon>Embryophyta</taxon>
        <taxon>Tracheophyta</taxon>
        <taxon>Spermatophyta</taxon>
        <taxon>Magnoliopsida</taxon>
        <taxon>Liliopsida</taxon>
        <taxon>Asparagales</taxon>
        <taxon>Orchidaceae</taxon>
        <taxon>Epidendroideae</taxon>
        <taxon>Malaxideae</taxon>
        <taxon>Dendrobiinae</taxon>
        <taxon>Dendrobium</taxon>
    </lineage>
</organism>
<reference evidence="6 7" key="1">
    <citation type="journal article" date="2021" name="Hortic Res">
        <title>Chromosome-scale assembly of the Dendrobium chrysotoxum genome enhances the understanding of orchid evolution.</title>
        <authorList>
            <person name="Zhang Y."/>
            <person name="Zhang G.Q."/>
            <person name="Zhang D."/>
            <person name="Liu X.D."/>
            <person name="Xu X.Y."/>
            <person name="Sun W.H."/>
            <person name="Yu X."/>
            <person name="Zhu X."/>
            <person name="Wang Z.W."/>
            <person name="Zhao X."/>
            <person name="Zhong W.Y."/>
            <person name="Chen H."/>
            <person name="Yin W.L."/>
            <person name="Huang T."/>
            <person name="Niu S.C."/>
            <person name="Liu Z.J."/>
        </authorList>
    </citation>
    <scope>NUCLEOTIDE SEQUENCE [LARGE SCALE GENOMIC DNA]</scope>
    <source>
        <strain evidence="6">Lindl</strain>
    </source>
</reference>
<dbReference type="InterPro" id="IPR019787">
    <property type="entry name" value="Znf_PHD-finger"/>
</dbReference>
<dbReference type="InterPro" id="IPR011011">
    <property type="entry name" value="Znf_FYVE_PHD"/>
</dbReference>
<protein>
    <recommendedName>
        <fullName evidence="5">BRCT domain-containing protein</fullName>
    </recommendedName>
</protein>
<evidence type="ECO:0000313" key="7">
    <source>
        <dbReference type="Proteomes" id="UP000775213"/>
    </source>
</evidence>
<dbReference type="Pfam" id="PF00628">
    <property type="entry name" value="PHD"/>
    <property type="match status" value="1"/>
</dbReference>
<dbReference type="InterPro" id="IPR044254">
    <property type="entry name" value="At4g02110-like"/>
</dbReference>
<dbReference type="InterPro" id="IPR001357">
    <property type="entry name" value="BRCT_dom"/>
</dbReference>
<dbReference type="SUPFAM" id="SSF57903">
    <property type="entry name" value="FYVE/PHD zinc finger"/>
    <property type="match status" value="1"/>
</dbReference>
<proteinExistence type="predicted"/>
<evidence type="ECO:0000256" key="2">
    <source>
        <dbReference type="ARBA" id="ARBA00022771"/>
    </source>
</evidence>
<feature type="region of interest" description="Disordered" evidence="4">
    <location>
        <begin position="465"/>
        <end position="488"/>
    </location>
</feature>
<feature type="compositionally biased region" description="Low complexity" evidence="4">
    <location>
        <begin position="827"/>
        <end position="836"/>
    </location>
</feature>
<dbReference type="SMART" id="SM00249">
    <property type="entry name" value="PHD"/>
    <property type="match status" value="1"/>
</dbReference>
<feature type="region of interest" description="Disordered" evidence="4">
    <location>
        <begin position="857"/>
        <end position="888"/>
    </location>
</feature>
<dbReference type="PANTHER" id="PTHR47181">
    <property type="entry name" value="BRCA1 C TERMINUS DOMAIN CONTAINING PROTEIN, EXPRESSED"/>
    <property type="match status" value="1"/>
</dbReference>
<feature type="region of interest" description="Disordered" evidence="4">
    <location>
        <begin position="390"/>
        <end position="421"/>
    </location>
</feature>
<evidence type="ECO:0000256" key="1">
    <source>
        <dbReference type="ARBA" id="ARBA00022723"/>
    </source>
</evidence>
<dbReference type="PANTHER" id="PTHR47181:SF2">
    <property type="entry name" value="BRCA1 C TERMINUS DOMAIN CONTAINING PROTEIN, EXPRESSED"/>
    <property type="match status" value="1"/>
</dbReference>
<dbReference type="GO" id="GO:0008270">
    <property type="term" value="F:zinc ion binding"/>
    <property type="evidence" value="ECO:0007669"/>
    <property type="project" value="UniProtKB-KW"/>
</dbReference>
<dbReference type="AlphaFoldDB" id="A0AAV7HPF1"/>
<dbReference type="CDD" id="cd17738">
    <property type="entry name" value="BRCT_TopBP1_rpt7"/>
    <property type="match status" value="1"/>
</dbReference>
<dbReference type="InterPro" id="IPR013083">
    <property type="entry name" value="Znf_RING/FYVE/PHD"/>
</dbReference>
<feature type="domain" description="BRCT" evidence="5">
    <location>
        <begin position="131"/>
        <end position="214"/>
    </location>
</feature>
<name>A0AAV7HPF1_DENCH</name>
<dbReference type="Gene3D" id="3.40.50.10190">
    <property type="entry name" value="BRCT domain"/>
    <property type="match status" value="3"/>
</dbReference>
<dbReference type="Gene3D" id="3.30.40.10">
    <property type="entry name" value="Zinc/RING finger domain, C3HC4 (zinc finger)"/>
    <property type="match status" value="1"/>
</dbReference>
<keyword evidence="7" id="KW-1185">Reference proteome</keyword>
<keyword evidence="1" id="KW-0479">Metal-binding</keyword>
<dbReference type="SUPFAM" id="SSF52113">
    <property type="entry name" value="BRCT domain"/>
    <property type="match status" value="3"/>
</dbReference>
<accession>A0AAV7HPF1</accession>
<dbReference type="Proteomes" id="UP000775213">
    <property type="component" value="Unassembled WGS sequence"/>
</dbReference>
<dbReference type="InterPro" id="IPR036420">
    <property type="entry name" value="BRCT_dom_sf"/>
</dbReference>
<dbReference type="PROSITE" id="PS50172">
    <property type="entry name" value="BRCT"/>
    <property type="match status" value="2"/>
</dbReference>
<feature type="compositionally biased region" description="Basic and acidic residues" evidence="4">
    <location>
        <begin position="857"/>
        <end position="876"/>
    </location>
</feature>
<evidence type="ECO:0000313" key="6">
    <source>
        <dbReference type="EMBL" id="KAH0470005.1"/>
    </source>
</evidence>
<comment type="caution">
    <text evidence="6">The sequence shown here is derived from an EMBL/GenBank/DDBJ whole genome shotgun (WGS) entry which is preliminary data.</text>
</comment>